<proteinExistence type="predicted"/>
<reference evidence="2 3" key="1">
    <citation type="submission" date="2019-11" db="EMBL/GenBank/DDBJ databases">
        <authorList>
            <person name="Khan S.A."/>
            <person name="Jeon C.O."/>
            <person name="Chun B.H."/>
        </authorList>
    </citation>
    <scope>NUCLEOTIDE SEQUENCE [LARGE SCALE GENOMIC DNA]</scope>
    <source>
        <strain evidence="2 3">IMCC 1097</strain>
    </source>
</reference>
<dbReference type="RefSeq" id="WP_153713518.1">
    <property type="nucleotide sequence ID" value="NZ_CP045871.1"/>
</dbReference>
<keyword evidence="3" id="KW-1185">Reference proteome</keyword>
<evidence type="ECO:0000313" key="2">
    <source>
        <dbReference type="EMBL" id="QGG80014.1"/>
    </source>
</evidence>
<dbReference type="KEGG" id="llp:GH975_05240"/>
<dbReference type="InterPro" id="IPR001279">
    <property type="entry name" value="Metallo-B-lactamas"/>
</dbReference>
<accession>A0A5Q2QAH4</accession>
<evidence type="ECO:0000259" key="1">
    <source>
        <dbReference type="SMART" id="SM00849"/>
    </source>
</evidence>
<dbReference type="PANTHER" id="PTHR47619:SF1">
    <property type="entry name" value="EXODEOXYRIBONUCLEASE WALJ"/>
    <property type="match status" value="1"/>
</dbReference>
<dbReference type="SUPFAM" id="SSF56281">
    <property type="entry name" value="Metallo-hydrolase/oxidoreductase"/>
    <property type="match status" value="1"/>
</dbReference>
<gene>
    <name evidence="2" type="ORF">GH975_05240</name>
</gene>
<protein>
    <submittedName>
        <fullName evidence="2">MBL fold metallo-hydrolase</fullName>
    </submittedName>
</protein>
<dbReference type="OrthoDB" id="9803916at2"/>
<dbReference type="PANTHER" id="PTHR47619">
    <property type="entry name" value="METALLO-HYDROLASE YYCJ-RELATED"/>
    <property type="match status" value="1"/>
</dbReference>
<organism evidence="2 3">
    <name type="scientific">Litorivicinus lipolyticus</name>
    <dbReference type="NCBI Taxonomy" id="418701"/>
    <lineage>
        <taxon>Bacteria</taxon>
        <taxon>Pseudomonadati</taxon>
        <taxon>Pseudomonadota</taxon>
        <taxon>Gammaproteobacteria</taxon>
        <taxon>Oceanospirillales</taxon>
        <taxon>Litorivicinaceae</taxon>
        <taxon>Litorivicinus</taxon>
    </lineage>
</organism>
<sequence length="254" mass="27770">MQAISLGSGSKGNCTLIRTESTALLLDAGFSIKETASRLDAIGVSKDRIDAVVITHEHGDHAQAARRMGQAWQVPVHASEGTAHGAKIEPFVRLRDGHQFVVGDIKITPVLVPHDAREPTQFVFEWNQKRLGVCTDLGSISRHVVNAFQELDAVLLEANYDPQMLQNGPYPPKLRARVGGDFGHLSNQQSAQLLEQIAGPRLKRVVACHLSEKNNHCDLVHQALNPVVPSHTHFEIASQTDGCTWIDLTELAHG</sequence>
<dbReference type="InterPro" id="IPR052533">
    <property type="entry name" value="WalJ/YycJ-like"/>
</dbReference>
<name>A0A5Q2QAH4_9GAMM</name>
<dbReference type="Gene3D" id="3.60.15.10">
    <property type="entry name" value="Ribonuclease Z/Hydroxyacylglutathione hydrolase-like"/>
    <property type="match status" value="1"/>
</dbReference>
<dbReference type="SMART" id="SM00849">
    <property type="entry name" value="Lactamase_B"/>
    <property type="match status" value="1"/>
</dbReference>
<dbReference type="InterPro" id="IPR036866">
    <property type="entry name" value="RibonucZ/Hydroxyglut_hydro"/>
</dbReference>
<dbReference type="EMBL" id="CP045871">
    <property type="protein sequence ID" value="QGG80014.1"/>
    <property type="molecule type" value="Genomic_DNA"/>
</dbReference>
<dbReference type="GO" id="GO:0016787">
    <property type="term" value="F:hydrolase activity"/>
    <property type="evidence" value="ECO:0007669"/>
    <property type="project" value="UniProtKB-KW"/>
</dbReference>
<dbReference type="Proteomes" id="UP000388235">
    <property type="component" value="Chromosome"/>
</dbReference>
<dbReference type="Pfam" id="PF12706">
    <property type="entry name" value="Lactamase_B_2"/>
    <property type="match status" value="1"/>
</dbReference>
<keyword evidence="2" id="KW-0378">Hydrolase</keyword>
<feature type="domain" description="Metallo-beta-lactamase" evidence="1">
    <location>
        <begin position="11"/>
        <end position="184"/>
    </location>
</feature>
<dbReference type="AlphaFoldDB" id="A0A5Q2QAH4"/>
<evidence type="ECO:0000313" key="3">
    <source>
        <dbReference type="Proteomes" id="UP000388235"/>
    </source>
</evidence>